<dbReference type="OrthoDB" id="5277092at2759"/>
<proteinExistence type="predicted"/>
<dbReference type="EMBL" id="JAEPRA010000003">
    <property type="protein sequence ID" value="KAG2187654.1"/>
    <property type="molecule type" value="Genomic_DNA"/>
</dbReference>
<dbReference type="Proteomes" id="UP000612746">
    <property type="component" value="Unassembled WGS sequence"/>
</dbReference>
<organism evidence="1 2">
    <name type="scientific">Umbelopsis vinacea</name>
    <dbReference type="NCBI Taxonomy" id="44442"/>
    <lineage>
        <taxon>Eukaryota</taxon>
        <taxon>Fungi</taxon>
        <taxon>Fungi incertae sedis</taxon>
        <taxon>Mucoromycota</taxon>
        <taxon>Mucoromycotina</taxon>
        <taxon>Umbelopsidomycetes</taxon>
        <taxon>Umbelopsidales</taxon>
        <taxon>Umbelopsidaceae</taxon>
        <taxon>Umbelopsis</taxon>
    </lineage>
</organism>
<keyword evidence="2" id="KW-1185">Reference proteome</keyword>
<protein>
    <submittedName>
        <fullName evidence="1">Uncharacterized protein</fullName>
    </submittedName>
</protein>
<dbReference type="AlphaFoldDB" id="A0A8H7Q9F4"/>
<name>A0A8H7Q9F4_9FUNG</name>
<sequence>MGEEQKKTEVEIQRLDEFVKQAPIGDYNIDQEKQRICHQLGSGQEKCVQLNLEGMVLFYSYGRKGKSMLPSMVPFWWRIATWSTVMGVDSLKWDQTGSS</sequence>
<accession>A0A8H7Q9F4</accession>
<evidence type="ECO:0000313" key="1">
    <source>
        <dbReference type="EMBL" id="KAG2187654.1"/>
    </source>
</evidence>
<gene>
    <name evidence="1" type="ORF">INT44_005344</name>
</gene>
<comment type="caution">
    <text evidence="1">The sequence shown here is derived from an EMBL/GenBank/DDBJ whole genome shotgun (WGS) entry which is preliminary data.</text>
</comment>
<reference evidence="1" key="1">
    <citation type="submission" date="2020-12" db="EMBL/GenBank/DDBJ databases">
        <title>Metabolic potential, ecology and presence of endohyphal bacteria is reflected in genomic diversity of Mucoromycotina.</title>
        <authorList>
            <person name="Muszewska A."/>
            <person name="Okrasinska A."/>
            <person name="Steczkiewicz K."/>
            <person name="Drgas O."/>
            <person name="Orlowska M."/>
            <person name="Perlinska-Lenart U."/>
            <person name="Aleksandrzak-Piekarczyk T."/>
            <person name="Szatraj K."/>
            <person name="Zielenkiewicz U."/>
            <person name="Pilsyk S."/>
            <person name="Malc E."/>
            <person name="Mieczkowski P."/>
            <person name="Kruszewska J.S."/>
            <person name="Biernat P."/>
            <person name="Pawlowska J."/>
        </authorList>
    </citation>
    <scope>NUCLEOTIDE SEQUENCE</scope>
    <source>
        <strain evidence="1">WA0000051536</strain>
    </source>
</reference>
<evidence type="ECO:0000313" key="2">
    <source>
        <dbReference type="Proteomes" id="UP000612746"/>
    </source>
</evidence>